<dbReference type="GO" id="GO:0005975">
    <property type="term" value="P:carbohydrate metabolic process"/>
    <property type="evidence" value="ECO:0007669"/>
    <property type="project" value="InterPro"/>
</dbReference>
<dbReference type="OrthoDB" id="9807519at2"/>
<protein>
    <recommendedName>
        <fullName evidence="4">Alpha-galactosidase</fullName>
        <ecNumber evidence="4">3.2.1.22</ecNumber>
    </recommendedName>
    <alternativeName>
        <fullName evidence="4">Melibiase</fullName>
    </alternativeName>
</protein>
<sequence length="221" mass="24978">MKSLADHIHSVSLKAGFYSEAGINTCGSIWSNSPGGVGGGLYHHDQQDIDTIFKSWGYDFLKVDFCGGQEQKLDEKTRYTEIKMAIDNTGRNDINYNVCRWQFPGVWITSLADSWRISHDINFKPGSIPQWSSILSILDLNTYLAPFASPGHYNDMDMLEVGRGLSAEEDKSHFSMWCILSSPLLLGNVLSAMNQQTVDMLTNYLSILWNFINSLFDYILR</sequence>
<reference evidence="5 6" key="1">
    <citation type="submission" date="2019-03" db="EMBL/GenBank/DDBJ databases">
        <title>Flavobacterium AR-3-4 sp. nov. isolated from arctic soil.</title>
        <authorList>
            <person name="Chaudhary D.K."/>
        </authorList>
    </citation>
    <scope>NUCLEOTIDE SEQUENCE [LARGE SCALE GENOMIC DNA]</scope>
    <source>
        <strain evidence="5 6">AR-3-4</strain>
    </source>
</reference>
<gene>
    <name evidence="5" type="ORF">E0F76_10250</name>
</gene>
<dbReference type="PRINTS" id="PR00740">
    <property type="entry name" value="GLHYDRLASE27"/>
</dbReference>
<proteinExistence type="inferred from homology"/>
<evidence type="ECO:0000256" key="1">
    <source>
        <dbReference type="ARBA" id="ARBA00009743"/>
    </source>
</evidence>
<dbReference type="EC" id="3.2.1.22" evidence="4"/>
<comment type="caution">
    <text evidence="5">The sequence shown here is derived from an EMBL/GenBank/DDBJ whole genome shotgun (WGS) entry which is preliminary data.</text>
</comment>
<keyword evidence="4" id="KW-1015">Disulfide bond</keyword>
<accession>A0A4R5CF44</accession>
<evidence type="ECO:0000313" key="6">
    <source>
        <dbReference type="Proteomes" id="UP000295479"/>
    </source>
</evidence>
<evidence type="ECO:0000256" key="4">
    <source>
        <dbReference type="RuleBase" id="RU361168"/>
    </source>
</evidence>
<evidence type="ECO:0000256" key="2">
    <source>
        <dbReference type="ARBA" id="ARBA00022801"/>
    </source>
</evidence>
<dbReference type="CDD" id="cd14792">
    <property type="entry name" value="GH27"/>
    <property type="match status" value="1"/>
</dbReference>
<comment type="catalytic activity">
    <reaction evidence="4">
        <text>Hydrolysis of terminal, non-reducing alpha-D-galactose residues in alpha-D-galactosides, including galactose oligosaccharides, galactomannans and galactolipids.</text>
        <dbReference type="EC" id="3.2.1.22"/>
    </reaction>
</comment>
<evidence type="ECO:0000256" key="3">
    <source>
        <dbReference type="ARBA" id="ARBA00023295"/>
    </source>
</evidence>
<keyword evidence="3 4" id="KW-0326">Glycosidase</keyword>
<keyword evidence="6" id="KW-1185">Reference proteome</keyword>
<comment type="similarity">
    <text evidence="1 4">Belongs to the glycosyl hydrolase 27 family.</text>
</comment>
<dbReference type="PANTHER" id="PTHR11452:SF75">
    <property type="entry name" value="ALPHA-GALACTOSIDASE MEL1"/>
    <property type="match status" value="1"/>
</dbReference>
<evidence type="ECO:0000313" key="5">
    <source>
        <dbReference type="EMBL" id="TDD97010.1"/>
    </source>
</evidence>
<dbReference type="PANTHER" id="PTHR11452">
    <property type="entry name" value="ALPHA-GALACTOSIDASE/ALPHA-N-ACETYLGALACTOSAMINIDASE"/>
    <property type="match status" value="1"/>
</dbReference>
<dbReference type="Pfam" id="PF16499">
    <property type="entry name" value="Melibiase_2"/>
    <property type="match status" value="1"/>
</dbReference>
<name>A0A4R5CF44_9FLAO</name>
<dbReference type="InterPro" id="IPR002241">
    <property type="entry name" value="Glyco_hydro_27"/>
</dbReference>
<dbReference type="Proteomes" id="UP000295479">
    <property type="component" value="Unassembled WGS sequence"/>
</dbReference>
<dbReference type="GO" id="GO:0004557">
    <property type="term" value="F:alpha-galactosidase activity"/>
    <property type="evidence" value="ECO:0007669"/>
    <property type="project" value="UniProtKB-EC"/>
</dbReference>
<dbReference type="AlphaFoldDB" id="A0A4R5CF44"/>
<keyword evidence="2 4" id="KW-0378">Hydrolase</keyword>
<dbReference type="RefSeq" id="WP_132005168.1">
    <property type="nucleotide sequence ID" value="NZ_SMFK01000005.1"/>
</dbReference>
<organism evidence="5 6">
    <name type="scientific">Flavobacterium cellulosilyticum</name>
    <dbReference type="NCBI Taxonomy" id="2541731"/>
    <lineage>
        <taxon>Bacteria</taxon>
        <taxon>Pseudomonadati</taxon>
        <taxon>Bacteroidota</taxon>
        <taxon>Flavobacteriia</taxon>
        <taxon>Flavobacteriales</taxon>
        <taxon>Flavobacteriaceae</taxon>
        <taxon>Flavobacterium</taxon>
    </lineage>
</organism>
<dbReference type="InterPro" id="IPR013785">
    <property type="entry name" value="Aldolase_TIM"/>
</dbReference>
<dbReference type="InterPro" id="IPR017853">
    <property type="entry name" value="GH"/>
</dbReference>
<dbReference type="SUPFAM" id="SSF51445">
    <property type="entry name" value="(Trans)glycosidases"/>
    <property type="match status" value="1"/>
</dbReference>
<dbReference type="Gene3D" id="3.20.20.70">
    <property type="entry name" value="Aldolase class I"/>
    <property type="match status" value="1"/>
</dbReference>
<dbReference type="EMBL" id="SMFK01000005">
    <property type="protein sequence ID" value="TDD97010.1"/>
    <property type="molecule type" value="Genomic_DNA"/>
</dbReference>